<dbReference type="PANTHER" id="PTHR33067">
    <property type="entry name" value="RNA-DIRECTED DNA POLYMERASE-RELATED"/>
    <property type="match status" value="1"/>
</dbReference>
<sequence length="145" mass="16620">MKREKLDKCFGKFLEMLKQLYVKILFTEVFTQMLAYAKFLKENLSSKTKLEETKVVKLNTHCSAILHYKIPQKCGYPGSFTKSCSLWSEKFDKSLCDSRTSINLIPLSVFQKLDGELGVIKYVLVSLQLTDQTTIIPLGIIEDIL</sequence>
<keyword evidence="1" id="KW-1185">Reference proteome</keyword>
<evidence type="ECO:0000313" key="1">
    <source>
        <dbReference type="Proteomes" id="UP000189701"/>
    </source>
</evidence>
<protein>
    <submittedName>
        <fullName evidence="2">Uncharacterized protein LOC104239029</fullName>
    </submittedName>
</protein>
<proteinExistence type="predicted"/>
<reference evidence="1" key="1">
    <citation type="journal article" date="2013" name="Genome Biol.">
        <title>Reference genomes and transcriptomes of Nicotiana sylvestris and Nicotiana tomentosiformis.</title>
        <authorList>
            <person name="Sierro N."/>
            <person name="Battey J.N."/>
            <person name="Ouadi S."/>
            <person name="Bovet L."/>
            <person name="Goepfert S."/>
            <person name="Bakaher N."/>
            <person name="Peitsch M.C."/>
            <person name="Ivanov N.V."/>
        </authorList>
    </citation>
    <scope>NUCLEOTIDE SEQUENCE [LARGE SCALE GENOMIC DNA]</scope>
</reference>
<organism evidence="1 2">
    <name type="scientific">Nicotiana sylvestris</name>
    <name type="common">Wood tobacco</name>
    <name type="synonym">South American tobacco</name>
    <dbReference type="NCBI Taxonomy" id="4096"/>
    <lineage>
        <taxon>Eukaryota</taxon>
        <taxon>Viridiplantae</taxon>
        <taxon>Streptophyta</taxon>
        <taxon>Embryophyta</taxon>
        <taxon>Tracheophyta</taxon>
        <taxon>Spermatophyta</taxon>
        <taxon>Magnoliopsida</taxon>
        <taxon>eudicotyledons</taxon>
        <taxon>Gunneridae</taxon>
        <taxon>Pentapetalae</taxon>
        <taxon>asterids</taxon>
        <taxon>lamiids</taxon>
        <taxon>Solanales</taxon>
        <taxon>Solanaceae</taxon>
        <taxon>Nicotianoideae</taxon>
        <taxon>Nicotianeae</taxon>
        <taxon>Nicotiana</taxon>
    </lineage>
</organism>
<gene>
    <name evidence="2" type="primary">LOC104239029</name>
</gene>
<dbReference type="Proteomes" id="UP000189701">
    <property type="component" value="Unplaced"/>
</dbReference>
<feature type="non-terminal residue" evidence="2">
    <location>
        <position position="145"/>
    </location>
</feature>
<dbReference type="RefSeq" id="XP_009791865.1">
    <property type="nucleotide sequence ID" value="XM_009793563.1"/>
</dbReference>
<dbReference type="AlphaFoldDB" id="A0A1U7XZC5"/>
<accession>A0A1U7XZC5</accession>
<evidence type="ECO:0000313" key="2">
    <source>
        <dbReference type="RefSeq" id="XP_009791865.1"/>
    </source>
</evidence>
<dbReference type="eggNOG" id="KOG0017">
    <property type="taxonomic scope" value="Eukaryota"/>
</dbReference>
<reference evidence="2" key="2">
    <citation type="submission" date="2025-08" db="UniProtKB">
        <authorList>
            <consortium name="RefSeq"/>
        </authorList>
    </citation>
    <scope>IDENTIFICATION</scope>
    <source>
        <tissue evidence="2">Leaf</tissue>
    </source>
</reference>
<name>A0A1U7XZC5_NICSY</name>
<dbReference type="PANTHER" id="PTHR33067:SF31">
    <property type="entry name" value="RNA-DIRECTED DNA POLYMERASE"/>
    <property type="match status" value="1"/>
</dbReference>